<dbReference type="Gene3D" id="3.30.160.60">
    <property type="entry name" value="Classic Zinc Finger"/>
    <property type="match status" value="1"/>
</dbReference>
<feature type="region of interest" description="Disordered" evidence="1">
    <location>
        <begin position="889"/>
        <end position="914"/>
    </location>
</feature>
<evidence type="ECO:0000313" key="2">
    <source>
        <dbReference type="EMBL" id="KAJ0197701.1"/>
    </source>
</evidence>
<feature type="compositionally biased region" description="Polar residues" evidence="1">
    <location>
        <begin position="569"/>
        <end position="585"/>
    </location>
</feature>
<feature type="compositionally biased region" description="Low complexity" evidence="1">
    <location>
        <begin position="750"/>
        <end position="762"/>
    </location>
</feature>
<feature type="compositionally biased region" description="Basic and acidic residues" evidence="1">
    <location>
        <begin position="513"/>
        <end position="525"/>
    </location>
</feature>
<feature type="compositionally biased region" description="Polar residues" evidence="1">
    <location>
        <begin position="145"/>
        <end position="155"/>
    </location>
</feature>
<dbReference type="AlphaFoldDB" id="A0A9R1V1B5"/>
<feature type="region of interest" description="Disordered" evidence="1">
    <location>
        <begin position="569"/>
        <end position="620"/>
    </location>
</feature>
<gene>
    <name evidence="2" type="ORF">LSAT_V11C700387120</name>
</gene>
<dbReference type="PANTHER" id="PTHR35767:SF1">
    <property type="entry name" value="HAPLESS PROTEIN"/>
    <property type="match status" value="1"/>
</dbReference>
<protein>
    <recommendedName>
        <fullName evidence="4">UBZ4-type domain-containing protein</fullName>
    </recommendedName>
</protein>
<keyword evidence="3" id="KW-1185">Reference proteome</keyword>
<feature type="region of interest" description="Disordered" evidence="1">
    <location>
        <begin position="1045"/>
        <end position="1074"/>
    </location>
</feature>
<comment type="caution">
    <text evidence="2">The sequence shown here is derived from an EMBL/GenBank/DDBJ whole genome shotgun (WGS) entry which is preliminary data.</text>
</comment>
<feature type="compositionally biased region" description="Acidic residues" evidence="1">
    <location>
        <begin position="296"/>
        <end position="308"/>
    </location>
</feature>
<feature type="region of interest" description="Disordered" evidence="1">
    <location>
        <begin position="691"/>
        <end position="775"/>
    </location>
</feature>
<feature type="region of interest" description="Disordered" evidence="1">
    <location>
        <begin position="293"/>
        <end position="317"/>
    </location>
</feature>
<feature type="compositionally biased region" description="Polar residues" evidence="1">
    <location>
        <begin position="763"/>
        <end position="773"/>
    </location>
</feature>
<organism evidence="2 3">
    <name type="scientific">Lactuca sativa</name>
    <name type="common">Garden lettuce</name>
    <dbReference type="NCBI Taxonomy" id="4236"/>
    <lineage>
        <taxon>Eukaryota</taxon>
        <taxon>Viridiplantae</taxon>
        <taxon>Streptophyta</taxon>
        <taxon>Embryophyta</taxon>
        <taxon>Tracheophyta</taxon>
        <taxon>Spermatophyta</taxon>
        <taxon>Magnoliopsida</taxon>
        <taxon>eudicotyledons</taxon>
        <taxon>Gunneridae</taxon>
        <taxon>Pentapetalae</taxon>
        <taxon>asterids</taxon>
        <taxon>campanulids</taxon>
        <taxon>Asterales</taxon>
        <taxon>Asteraceae</taxon>
        <taxon>Cichorioideae</taxon>
        <taxon>Cichorieae</taxon>
        <taxon>Lactucinae</taxon>
        <taxon>Lactuca</taxon>
    </lineage>
</organism>
<dbReference type="OrthoDB" id="1929441at2759"/>
<dbReference type="EMBL" id="NBSK02000007">
    <property type="protein sequence ID" value="KAJ0197701.1"/>
    <property type="molecule type" value="Genomic_DNA"/>
</dbReference>
<feature type="compositionally biased region" description="Basic and acidic residues" evidence="1">
    <location>
        <begin position="129"/>
        <end position="140"/>
    </location>
</feature>
<reference evidence="2 3" key="1">
    <citation type="journal article" date="2017" name="Nat. Commun.">
        <title>Genome assembly with in vitro proximity ligation data and whole-genome triplication in lettuce.</title>
        <authorList>
            <person name="Reyes-Chin-Wo S."/>
            <person name="Wang Z."/>
            <person name="Yang X."/>
            <person name="Kozik A."/>
            <person name="Arikit S."/>
            <person name="Song C."/>
            <person name="Xia L."/>
            <person name="Froenicke L."/>
            <person name="Lavelle D.O."/>
            <person name="Truco M.J."/>
            <person name="Xia R."/>
            <person name="Zhu S."/>
            <person name="Xu C."/>
            <person name="Xu H."/>
            <person name="Xu X."/>
            <person name="Cox K."/>
            <person name="Korf I."/>
            <person name="Meyers B.C."/>
            <person name="Michelmore R.W."/>
        </authorList>
    </citation>
    <scope>NUCLEOTIDE SEQUENCE [LARGE SCALE GENOMIC DNA]</scope>
    <source>
        <strain evidence="3">cv. Salinas</strain>
        <tissue evidence="2">Seedlings</tissue>
    </source>
</reference>
<feature type="region of interest" description="Disordered" evidence="1">
    <location>
        <begin position="129"/>
        <end position="185"/>
    </location>
</feature>
<evidence type="ECO:0000256" key="1">
    <source>
        <dbReference type="SAM" id="MobiDB-lite"/>
    </source>
</evidence>
<accession>A0A9R1V1B5</accession>
<feature type="region of interest" description="Disordered" evidence="1">
    <location>
        <begin position="457"/>
        <end position="554"/>
    </location>
</feature>
<feature type="region of interest" description="Disordered" evidence="1">
    <location>
        <begin position="1"/>
        <end position="24"/>
    </location>
</feature>
<evidence type="ECO:0008006" key="4">
    <source>
        <dbReference type="Google" id="ProtNLM"/>
    </source>
</evidence>
<sequence>MISIDDHPPPDPSSSHHHHHQQNQISHDLKLSDIDLKFLDADLDDTNDNHLPNFSIRDYVFGLRSKDIACNWPFSPTSLQLCLKHGVKNLLPPFQPLDLLRDNSSVISRCNLEDPLHDEETIISFHEKPSRNDDQFKSKGEQPSGFVTVSTNSSCSKRHNSQEHLIRTKSKEKPPASSHHTENIKKSRLVMKLNPGVEPVEEISMASKICPVCKTFSSSSNTTLNAHIDQCLTGEGTMKWTDNPKVIVKHRVKPRKTRLMLEIYKTAPHCTIEELDKRNGTSWATNSSFPAQEFQFQEEEEEAEEEEKQEQSPRTTTVNHEVVDNEGDVYIDTDGTKVRILSVPKSGSLENNHGNRKLLKGVKGSKLVIGTNKKKFKTSLHKQKHHKKYLKLIPNAKKVCSTKPQLIVDEQATNDEEEDAAIAENCRKDEPPRKPVNDPVDDLAIVRPPWACSKRTNLVKKLTGKRKHRKNLRIESDKSSSRCDLGNPPLSSDDVAPSQSRKKTRTSSPLMAEFRKESTRMHEDNEGSPNSSSPSKNSDRADTRSKGRKFLRKNLSFPVAKLNLKRKSSSFNGTFQDSSKENSLSRNEEHVAAVRNNQETRSRSVTSKTSNEESSDGVETADMDALHDIQSVRNETLLSNLEQVCVVPPPNFTGLSNSFDPEFSKCVEMYQEQLLCSTNRAPDVEKHDFFFHEDDPIPIPGPPGSFLPPSPGGDVVSEEQLQANSSSTTTTRVPSSDQNHHHDTNDRDSMSNSPVSTVSNPSLARSDSRSTSVAPDDTKYFPTSFKNDHQPCCCSRKDGAFSYNHESSIVRRQTMESNKSSSAPGVNFNFRSDTFPLSNYSTSQAPETAIFPFPTMKKLPIYSDNDSVASPSKPVLRLMGKNLTVVKTDEDVLPSPSSQPFRPPQGSHQHHPQPPVIFTQFQNGSESQRFNVYPHPQVNNMRSTTHGGFMAPVDRYGHGGHYAVPHARSHHNYNSKEIIVIDDLPENELDDCMRNEILRRNHGQMNPLYSMYQAQSSSHLYSSGGGGGGGSTVFRGGSFNGDLGKWNVGSSSSSPSRSTSHMRSSTSYYPPSYP</sequence>
<feature type="compositionally biased region" description="Basic and acidic residues" evidence="1">
    <location>
        <begin position="586"/>
        <end position="602"/>
    </location>
</feature>
<feature type="compositionally biased region" description="Basic residues" evidence="1">
    <location>
        <begin position="462"/>
        <end position="471"/>
    </location>
</feature>
<proteinExistence type="predicted"/>
<feature type="compositionally biased region" description="Basic and acidic residues" evidence="1">
    <location>
        <begin position="738"/>
        <end position="749"/>
    </location>
</feature>
<feature type="compositionally biased region" description="Basic and acidic residues" evidence="1">
    <location>
        <begin position="160"/>
        <end position="185"/>
    </location>
</feature>
<dbReference type="Proteomes" id="UP000235145">
    <property type="component" value="Unassembled WGS sequence"/>
</dbReference>
<name>A0A9R1V1B5_LACSA</name>
<feature type="compositionally biased region" description="Basic and acidic residues" evidence="1">
    <location>
        <begin position="472"/>
        <end position="481"/>
    </location>
</feature>
<feature type="compositionally biased region" description="Low complexity" evidence="1">
    <location>
        <begin position="1050"/>
        <end position="1074"/>
    </location>
</feature>
<feature type="compositionally biased region" description="Pro residues" evidence="1">
    <location>
        <begin position="697"/>
        <end position="711"/>
    </location>
</feature>
<feature type="compositionally biased region" description="Low complexity" evidence="1">
    <location>
        <begin position="894"/>
        <end position="907"/>
    </location>
</feature>
<evidence type="ECO:0000313" key="3">
    <source>
        <dbReference type="Proteomes" id="UP000235145"/>
    </source>
</evidence>
<dbReference type="PANTHER" id="PTHR35767">
    <property type="entry name" value="HAPLESS PROTEIN"/>
    <property type="match status" value="1"/>
</dbReference>